<name>A0A2G9YI58_9BACT</name>
<evidence type="ECO:0000259" key="1">
    <source>
        <dbReference type="Pfam" id="PF01656"/>
    </source>
</evidence>
<comment type="caution">
    <text evidence="2">The sequence shown here is derived from an EMBL/GenBank/DDBJ whole genome shotgun (WGS) entry which is preliminary data.</text>
</comment>
<protein>
    <submittedName>
        <fullName evidence="2">Carbon monoxide dehydrogenase</fullName>
    </submittedName>
</protein>
<accession>A0A2G9YI58</accession>
<dbReference type="PANTHER" id="PTHR43384:SF7">
    <property type="entry name" value="CARBON-MONOXIDE DEHYDROGENASE ACCESSORY PROTEIN"/>
    <property type="match status" value="1"/>
</dbReference>
<evidence type="ECO:0000313" key="2">
    <source>
        <dbReference type="EMBL" id="PIP18906.1"/>
    </source>
</evidence>
<dbReference type="GO" id="GO:0005829">
    <property type="term" value="C:cytosol"/>
    <property type="evidence" value="ECO:0007669"/>
    <property type="project" value="TreeGrafter"/>
</dbReference>
<dbReference type="Gene3D" id="3.40.50.300">
    <property type="entry name" value="P-loop containing nucleotide triphosphate hydrolases"/>
    <property type="match status" value="1"/>
</dbReference>
<dbReference type="GO" id="GO:0016887">
    <property type="term" value="F:ATP hydrolysis activity"/>
    <property type="evidence" value="ECO:0007669"/>
    <property type="project" value="TreeGrafter"/>
</dbReference>
<sequence length="250" mass="27122">MSCVIAMAGKGGTGKTTIASLIVRIIRDKKLGSILAIDADPNSNLGELLGVETKESIGSILDDIGAHPEKVPVSMGKDAFIEYRAQSAIAESEGYDVLTMGRPEGPGCYCYVNNALRNVMSKLINDYDFVIIDNAAGLEHLSRRTTRQADSLVVVSDASVVGLKAAGRIVELARELKIKIKQGFLIINRFNGKIPEEKVKELGLKYLGVIPFDSKIEKISLSTGSLLELKEDNASLRTLNKLGEEIWQCN</sequence>
<dbReference type="PANTHER" id="PTHR43384">
    <property type="entry name" value="SEPTUM SITE-DETERMINING PROTEIN MIND HOMOLOG, CHLOROPLASTIC-RELATED"/>
    <property type="match status" value="1"/>
</dbReference>
<dbReference type="Pfam" id="PF01656">
    <property type="entry name" value="CbiA"/>
    <property type="match status" value="1"/>
</dbReference>
<gene>
    <name evidence="2" type="ORF">COX41_05755</name>
</gene>
<dbReference type="PIRSF" id="PIRSF005647">
    <property type="entry name" value="CooC"/>
    <property type="match status" value="1"/>
</dbReference>
<dbReference type="InterPro" id="IPR002586">
    <property type="entry name" value="CobQ/CobB/MinD/ParA_Nub-bd_dom"/>
</dbReference>
<organism evidence="2 3">
    <name type="scientific">Candidatus Sherwoodlollariibacterium unditelluris</name>
    <dbReference type="NCBI Taxonomy" id="1974757"/>
    <lineage>
        <taxon>Bacteria</taxon>
        <taxon>Pseudomonadati</taxon>
        <taxon>Candidatus Omnitrophota</taxon>
        <taxon>Candidatus Sherwoodlollariibacterium</taxon>
    </lineage>
</organism>
<dbReference type="SUPFAM" id="SSF52540">
    <property type="entry name" value="P-loop containing nucleoside triphosphate hydrolases"/>
    <property type="match status" value="1"/>
</dbReference>
<dbReference type="InterPro" id="IPR050625">
    <property type="entry name" value="ParA/MinD_ATPase"/>
</dbReference>
<dbReference type="GO" id="GO:0051782">
    <property type="term" value="P:negative regulation of cell division"/>
    <property type="evidence" value="ECO:0007669"/>
    <property type="project" value="TreeGrafter"/>
</dbReference>
<dbReference type="GO" id="GO:0005524">
    <property type="term" value="F:ATP binding"/>
    <property type="evidence" value="ECO:0007669"/>
    <property type="project" value="TreeGrafter"/>
</dbReference>
<dbReference type="GO" id="GO:0009898">
    <property type="term" value="C:cytoplasmic side of plasma membrane"/>
    <property type="evidence" value="ECO:0007669"/>
    <property type="project" value="TreeGrafter"/>
</dbReference>
<reference evidence="2 3" key="1">
    <citation type="submission" date="2017-09" db="EMBL/GenBank/DDBJ databases">
        <title>Depth-based differentiation of microbial function through sediment-hosted aquifers and enrichment of novel symbionts in the deep terrestrial subsurface.</title>
        <authorList>
            <person name="Probst A.J."/>
            <person name="Ladd B."/>
            <person name="Jarett J.K."/>
            <person name="Geller-Mcgrath D.E."/>
            <person name="Sieber C.M."/>
            <person name="Emerson J.B."/>
            <person name="Anantharaman K."/>
            <person name="Thomas B.C."/>
            <person name="Malmstrom R."/>
            <person name="Stieglmeier M."/>
            <person name="Klingl A."/>
            <person name="Woyke T."/>
            <person name="Ryan C.M."/>
            <person name="Banfield J.F."/>
        </authorList>
    </citation>
    <scope>NUCLEOTIDE SEQUENCE [LARGE SCALE GENOMIC DNA]</scope>
    <source>
        <strain evidence="2">CG23_combo_of_CG06-09_8_20_14_all_41_10</strain>
    </source>
</reference>
<dbReference type="AlphaFoldDB" id="A0A2G9YI58"/>
<proteinExistence type="predicted"/>
<dbReference type="EMBL" id="PCRK01000148">
    <property type="protein sequence ID" value="PIP18906.1"/>
    <property type="molecule type" value="Genomic_DNA"/>
</dbReference>
<dbReference type="InterPro" id="IPR014433">
    <property type="entry name" value="CooC"/>
</dbReference>
<feature type="domain" description="CobQ/CobB/MinD/ParA nucleotide binding" evidence="1">
    <location>
        <begin position="5"/>
        <end position="220"/>
    </location>
</feature>
<evidence type="ECO:0000313" key="3">
    <source>
        <dbReference type="Proteomes" id="UP000231292"/>
    </source>
</evidence>
<dbReference type="Proteomes" id="UP000231292">
    <property type="component" value="Unassembled WGS sequence"/>
</dbReference>
<dbReference type="InterPro" id="IPR027417">
    <property type="entry name" value="P-loop_NTPase"/>
</dbReference>